<keyword evidence="2" id="KW-1185">Reference proteome</keyword>
<evidence type="ECO:0008006" key="3">
    <source>
        <dbReference type="Google" id="ProtNLM"/>
    </source>
</evidence>
<dbReference type="STRING" id="1580092.NADRNF5_1868"/>
<dbReference type="OrthoDB" id="9023at2157"/>
<gene>
    <name evidence="1" type="ORF">NADRNF5_1868</name>
</gene>
<name>A0A0D5C4B0_9ARCH</name>
<dbReference type="InterPro" id="IPR009409">
    <property type="entry name" value="DUF1059"/>
</dbReference>
<evidence type="ECO:0000313" key="2">
    <source>
        <dbReference type="Proteomes" id="UP000032408"/>
    </source>
</evidence>
<dbReference type="EMBL" id="CP011070">
    <property type="protein sequence ID" value="AJW71546.1"/>
    <property type="molecule type" value="Genomic_DNA"/>
</dbReference>
<dbReference type="Proteomes" id="UP000032408">
    <property type="component" value="Chromosome"/>
</dbReference>
<reference evidence="2" key="1">
    <citation type="submission" date="2015-03" db="EMBL/GenBank/DDBJ databases">
        <title>Characterization of two novel Thaumarchaeota isolated from the Northern Adriatic Sea.</title>
        <authorList>
            <person name="Bayer B."/>
            <person name="Vojvoda J."/>
            <person name="Offre P."/>
            <person name="Srivastava A."/>
            <person name="Elisabeth N."/>
            <person name="Garcia J.A.L."/>
            <person name="Schleper C."/>
            <person name="Herndl G.J."/>
        </authorList>
    </citation>
    <scope>NUCLEOTIDE SEQUENCE [LARGE SCALE GENOMIC DNA]</scope>
    <source>
        <strain evidence="2">NF5</strain>
    </source>
</reference>
<evidence type="ECO:0000313" key="1">
    <source>
        <dbReference type="EMBL" id="AJW71546.1"/>
    </source>
</evidence>
<dbReference type="HOGENOM" id="CLU_198695_0_0_2"/>
<reference evidence="1 2" key="2">
    <citation type="journal article" date="2016" name="ISME J.">
        <title>Physiological and genomic characterization of two novel marine thaumarchaeal strains indicates niche differentiation.</title>
        <authorList>
            <person name="Bayer B."/>
            <person name="Vojvoda J."/>
            <person name="Offre P."/>
            <person name="Alves R.J."/>
            <person name="Elisabeth N.H."/>
            <person name="Garcia J.A."/>
            <person name="Volland J.M."/>
            <person name="Srivastava A."/>
            <person name="Schleper C."/>
            <person name="Herndl G.J."/>
        </authorList>
    </citation>
    <scope>NUCLEOTIDE SEQUENCE [LARGE SCALE GENOMIC DNA]</scope>
    <source>
        <strain evidence="1 2">NF5</strain>
    </source>
</reference>
<sequence length="63" mass="7313">MVDLRCGEYGFGCNYVSRGSAEKIVFDFWEHMNKEHGIDYSKETIMDSIKRKSSEPAHKPKQT</sequence>
<organism evidence="1 2">
    <name type="scientific">Nitrosopumilus adriaticus</name>
    <dbReference type="NCBI Taxonomy" id="1580092"/>
    <lineage>
        <taxon>Archaea</taxon>
        <taxon>Nitrososphaerota</taxon>
        <taxon>Nitrososphaeria</taxon>
        <taxon>Nitrosopumilales</taxon>
        <taxon>Nitrosopumilaceae</taxon>
        <taxon>Nitrosopumilus</taxon>
    </lineage>
</organism>
<dbReference type="AlphaFoldDB" id="A0A0D5C4B0"/>
<accession>A0A0D5C4B0</accession>
<dbReference type="RefSeq" id="WP_048117623.1">
    <property type="nucleotide sequence ID" value="NZ_CP011070.1"/>
</dbReference>
<dbReference type="Pfam" id="PF06348">
    <property type="entry name" value="DUF1059"/>
    <property type="match status" value="1"/>
</dbReference>
<dbReference type="KEGG" id="nin:NADRNF5_1868"/>
<protein>
    <recommendedName>
        <fullName evidence="3">DUF1059 domain-containing protein</fullName>
    </recommendedName>
</protein>
<proteinExistence type="predicted"/>
<dbReference type="GeneID" id="24821031"/>